<evidence type="ECO:0000313" key="2">
    <source>
        <dbReference type="EMBL" id="SDH92400.1"/>
    </source>
</evidence>
<reference evidence="3" key="1">
    <citation type="submission" date="2016-10" db="EMBL/GenBank/DDBJ databases">
        <authorList>
            <person name="Varghese N."/>
            <person name="Submissions S."/>
        </authorList>
    </citation>
    <scope>NUCLEOTIDE SEQUENCE [LARGE SCALE GENOMIC DNA]</scope>
    <source>
        <strain evidence="3">CCM 7469</strain>
    </source>
</reference>
<dbReference type="EMBL" id="FNDS01000004">
    <property type="protein sequence ID" value="SDH92400.1"/>
    <property type="molecule type" value="Genomic_DNA"/>
</dbReference>
<dbReference type="Pfam" id="PF07235">
    <property type="entry name" value="DUF1427"/>
    <property type="match status" value="1"/>
</dbReference>
<keyword evidence="3" id="KW-1185">Reference proteome</keyword>
<dbReference type="STRING" id="428992.SAMN05216272_104184"/>
<dbReference type="NCBIfam" id="TIGR03510">
    <property type="entry name" value="XapX"/>
    <property type="match status" value="1"/>
</dbReference>
<dbReference type="AlphaFoldDB" id="A0A1G8GDI4"/>
<keyword evidence="1" id="KW-0812">Transmembrane</keyword>
<protein>
    <submittedName>
        <fullName evidence="2">XapX domain-containing protein</fullName>
    </submittedName>
</protein>
<keyword evidence="1" id="KW-1133">Transmembrane helix</keyword>
<evidence type="ECO:0000313" key="3">
    <source>
        <dbReference type="Proteomes" id="UP000199636"/>
    </source>
</evidence>
<dbReference type="InterPro" id="IPR020017">
    <property type="entry name" value="XapX_domain"/>
</dbReference>
<keyword evidence="1" id="KW-0472">Membrane</keyword>
<dbReference type="RefSeq" id="WP_090262615.1">
    <property type="nucleotide sequence ID" value="NZ_FNDS01000004.1"/>
</dbReference>
<gene>
    <name evidence="2" type="ORF">SAMN05216272_104184</name>
</gene>
<evidence type="ECO:0000256" key="1">
    <source>
        <dbReference type="SAM" id="Phobius"/>
    </source>
</evidence>
<proteinExistence type="predicted"/>
<feature type="transmembrane region" description="Helical" evidence="1">
    <location>
        <begin position="26"/>
        <end position="47"/>
    </location>
</feature>
<dbReference type="InterPro" id="IPR009872">
    <property type="entry name" value="DUF1427"/>
</dbReference>
<sequence length="57" mass="6315">MNYLLSLAIGLVVGLLYHLLDFRSPAPPLVALVGLLGMQIGEGLLPFGRELLLRWFH</sequence>
<name>A0A1G8GDI4_9PSED</name>
<accession>A0A1G8GDI4</accession>
<dbReference type="Proteomes" id="UP000199636">
    <property type="component" value="Unassembled WGS sequence"/>
</dbReference>
<organism evidence="2 3">
    <name type="scientific">Pseudomonas panipatensis</name>
    <dbReference type="NCBI Taxonomy" id="428992"/>
    <lineage>
        <taxon>Bacteria</taxon>
        <taxon>Pseudomonadati</taxon>
        <taxon>Pseudomonadota</taxon>
        <taxon>Gammaproteobacteria</taxon>
        <taxon>Pseudomonadales</taxon>
        <taxon>Pseudomonadaceae</taxon>
        <taxon>Pseudomonas</taxon>
    </lineage>
</organism>